<dbReference type="InterPro" id="IPR051706">
    <property type="entry name" value="Glycosyltransferase_domain"/>
</dbReference>
<reference evidence="2" key="2">
    <citation type="journal article" date="2021" name="Genome Biol. Evol.">
        <title>Developing a high-quality reference genome for a parasitic bivalve with doubly uniparental inheritance (Bivalvia: Unionida).</title>
        <authorList>
            <person name="Smith C.H."/>
        </authorList>
    </citation>
    <scope>NUCLEOTIDE SEQUENCE</scope>
    <source>
        <strain evidence="2">CHS0354</strain>
        <tissue evidence="2">Mantle</tissue>
    </source>
</reference>
<dbReference type="Gene3D" id="3.90.550.20">
    <property type="match status" value="1"/>
</dbReference>
<accession>A0AAE0S3M4</accession>
<dbReference type="InterPro" id="IPR029044">
    <property type="entry name" value="Nucleotide-diphossugar_trans"/>
</dbReference>
<comment type="caution">
    <text evidence="2">The sequence shown here is derived from an EMBL/GenBank/DDBJ whole genome shotgun (WGS) entry which is preliminary data.</text>
</comment>
<keyword evidence="3" id="KW-1185">Reference proteome</keyword>
<dbReference type="SUPFAM" id="SSF53448">
    <property type="entry name" value="Nucleotide-diphospho-sugar transferases"/>
    <property type="match status" value="1"/>
</dbReference>
<name>A0AAE0S3M4_9BIVA</name>
<dbReference type="AlphaFoldDB" id="A0AAE0S3M4"/>
<evidence type="ECO:0008006" key="4">
    <source>
        <dbReference type="Google" id="ProtNLM"/>
    </source>
</evidence>
<sequence length="213" mass="24910">MFWADETAMKFVKAMYPMILPFFMNYPRNLQRADAIRYMILYEYGGVYADLDLVGLRPLDPILRKYFCGLSQEPYLHPILYSNFYGLACNAFMAYRRHHPFMKILVDSFSSFPVAVETFDSTGPRFVTILYRNYIAEHSHVHKTDNEGVYLAPPEYFMPSSDAGIQKEIKTQCSKKDLTHLQTWACEMFKITVWEVPQTPAQNRGILSNRKNR</sequence>
<dbReference type="InterPro" id="IPR007577">
    <property type="entry name" value="GlycoTrfase_DXD_sugar-bd_CS"/>
</dbReference>
<dbReference type="GO" id="GO:0000030">
    <property type="term" value="F:mannosyltransferase activity"/>
    <property type="evidence" value="ECO:0007669"/>
    <property type="project" value="TreeGrafter"/>
</dbReference>
<dbReference type="Pfam" id="PF04488">
    <property type="entry name" value="Gly_transf_sug"/>
    <property type="match status" value="1"/>
</dbReference>
<dbReference type="EMBL" id="JAEAOA010000425">
    <property type="protein sequence ID" value="KAK3584509.1"/>
    <property type="molecule type" value="Genomic_DNA"/>
</dbReference>
<dbReference type="GO" id="GO:0051999">
    <property type="term" value="P:mannosyl-inositol phosphorylceramide biosynthetic process"/>
    <property type="evidence" value="ECO:0007669"/>
    <property type="project" value="TreeGrafter"/>
</dbReference>
<gene>
    <name evidence="2" type="ORF">CHS0354_006043</name>
</gene>
<organism evidence="2 3">
    <name type="scientific">Potamilus streckersoni</name>
    <dbReference type="NCBI Taxonomy" id="2493646"/>
    <lineage>
        <taxon>Eukaryota</taxon>
        <taxon>Metazoa</taxon>
        <taxon>Spiralia</taxon>
        <taxon>Lophotrochozoa</taxon>
        <taxon>Mollusca</taxon>
        <taxon>Bivalvia</taxon>
        <taxon>Autobranchia</taxon>
        <taxon>Heteroconchia</taxon>
        <taxon>Palaeoheterodonta</taxon>
        <taxon>Unionida</taxon>
        <taxon>Unionoidea</taxon>
        <taxon>Unionidae</taxon>
        <taxon>Ambleminae</taxon>
        <taxon>Lampsilini</taxon>
        <taxon>Potamilus</taxon>
    </lineage>
</organism>
<dbReference type="PANTHER" id="PTHR32385:SF15">
    <property type="entry name" value="INOSITOL PHOSPHOCERAMIDE MANNOSYLTRANSFERASE 1"/>
    <property type="match status" value="1"/>
</dbReference>
<keyword evidence="1" id="KW-0808">Transferase</keyword>
<evidence type="ECO:0000313" key="3">
    <source>
        <dbReference type="Proteomes" id="UP001195483"/>
    </source>
</evidence>
<dbReference type="Proteomes" id="UP001195483">
    <property type="component" value="Unassembled WGS sequence"/>
</dbReference>
<dbReference type="PANTHER" id="PTHR32385">
    <property type="entry name" value="MANNOSYL PHOSPHORYLINOSITOL CERAMIDE SYNTHASE"/>
    <property type="match status" value="1"/>
</dbReference>
<dbReference type="GO" id="GO:0016020">
    <property type="term" value="C:membrane"/>
    <property type="evidence" value="ECO:0007669"/>
    <property type="project" value="GOC"/>
</dbReference>
<proteinExistence type="predicted"/>
<reference evidence="2" key="3">
    <citation type="submission" date="2023-05" db="EMBL/GenBank/DDBJ databases">
        <authorList>
            <person name="Smith C.H."/>
        </authorList>
    </citation>
    <scope>NUCLEOTIDE SEQUENCE</scope>
    <source>
        <strain evidence="2">CHS0354</strain>
        <tissue evidence="2">Mantle</tissue>
    </source>
</reference>
<protein>
    <recommendedName>
        <fullName evidence="4">Alpha-1,4-N-acetylglucosaminyltransferase</fullName>
    </recommendedName>
</protein>
<evidence type="ECO:0000313" key="2">
    <source>
        <dbReference type="EMBL" id="KAK3584509.1"/>
    </source>
</evidence>
<reference evidence="2" key="1">
    <citation type="journal article" date="2021" name="Genome Biol. Evol.">
        <title>A High-Quality Reference Genome for a Parasitic Bivalve with Doubly Uniparental Inheritance (Bivalvia: Unionida).</title>
        <authorList>
            <person name="Smith C.H."/>
        </authorList>
    </citation>
    <scope>NUCLEOTIDE SEQUENCE</scope>
    <source>
        <strain evidence="2">CHS0354</strain>
    </source>
</reference>
<evidence type="ECO:0000256" key="1">
    <source>
        <dbReference type="ARBA" id="ARBA00022679"/>
    </source>
</evidence>